<evidence type="ECO:0000313" key="6">
    <source>
        <dbReference type="Proteomes" id="UP000265080"/>
    </source>
</evidence>
<dbReference type="GO" id="GO:0004888">
    <property type="term" value="F:transmembrane signaling receptor activity"/>
    <property type="evidence" value="ECO:0007669"/>
    <property type="project" value="TreeGrafter"/>
</dbReference>
<proteinExistence type="predicted"/>
<dbReference type="Gene3D" id="2.60.40.10">
    <property type="entry name" value="Immunoglobulins"/>
    <property type="match status" value="1"/>
</dbReference>
<accession>A0A3P8U5P2</accession>
<dbReference type="InterPro" id="IPR050671">
    <property type="entry name" value="CD300_family_receptors"/>
</dbReference>
<organism evidence="5 6">
    <name type="scientific">Amphiprion percula</name>
    <name type="common">Orange clownfish</name>
    <name type="synonym">Lutjanus percula</name>
    <dbReference type="NCBI Taxonomy" id="161767"/>
    <lineage>
        <taxon>Eukaryota</taxon>
        <taxon>Metazoa</taxon>
        <taxon>Chordata</taxon>
        <taxon>Craniata</taxon>
        <taxon>Vertebrata</taxon>
        <taxon>Euteleostomi</taxon>
        <taxon>Actinopterygii</taxon>
        <taxon>Neopterygii</taxon>
        <taxon>Teleostei</taxon>
        <taxon>Neoteleostei</taxon>
        <taxon>Acanthomorphata</taxon>
        <taxon>Ovalentaria</taxon>
        <taxon>Pomacentridae</taxon>
        <taxon>Amphiprion</taxon>
    </lineage>
</organism>
<dbReference type="AlphaFoldDB" id="A0A3P8U5P2"/>
<dbReference type="Proteomes" id="UP000265080">
    <property type="component" value="Chromosome 8"/>
</dbReference>
<dbReference type="PANTHER" id="PTHR11860">
    <property type="entry name" value="POLYMERIC-IMMUNOGLOBULIN RECEPTOR"/>
    <property type="match status" value="1"/>
</dbReference>
<feature type="domain" description="Immunoglobulin V-set" evidence="4">
    <location>
        <begin position="54"/>
        <end position="133"/>
    </location>
</feature>
<dbReference type="GO" id="GO:0005886">
    <property type="term" value="C:plasma membrane"/>
    <property type="evidence" value="ECO:0007669"/>
    <property type="project" value="TreeGrafter"/>
</dbReference>
<dbReference type="InterPro" id="IPR036179">
    <property type="entry name" value="Ig-like_dom_sf"/>
</dbReference>
<keyword evidence="6" id="KW-1185">Reference proteome</keyword>
<comment type="subcellular location">
    <subcellularLocation>
        <location evidence="1">Membrane</location>
    </subcellularLocation>
</comment>
<evidence type="ECO:0000259" key="4">
    <source>
        <dbReference type="Pfam" id="PF07686"/>
    </source>
</evidence>
<dbReference type="GeneTree" id="ENSGT01120000272482"/>
<evidence type="ECO:0000256" key="3">
    <source>
        <dbReference type="ARBA" id="ARBA00023136"/>
    </source>
</evidence>
<evidence type="ECO:0000313" key="5">
    <source>
        <dbReference type="Ensembl" id="ENSAPEP00000030617.1"/>
    </source>
</evidence>
<evidence type="ECO:0000256" key="1">
    <source>
        <dbReference type="ARBA" id="ARBA00004370"/>
    </source>
</evidence>
<dbReference type="InterPro" id="IPR013106">
    <property type="entry name" value="Ig_V-set"/>
</dbReference>
<dbReference type="InterPro" id="IPR013783">
    <property type="entry name" value="Ig-like_fold"/>
</dbReference>
<protein>
    <recommendedName>
        <fullName evidence="4">Immunoglobulin V-set domain-containing protein</fullName>
    </recommendedName>
</protein>
<reference evidence="5" key="2">
    <citation type="submission" date="2025-08" db="UniProtKB">
        <authorList>
            <consortium name="Ensembl"/>
        </authorList>
    </citation>
    <scope>IDENTIFICATION</scope>
</reference>
<reference evidence="5" key="3">
    <citation type="submission" date="2025-09" db="UniProtKB">
        <authorList>
            <consortium name="Ensembl"/>
        </authorList>
    </citation>
    <scope>IDENTIFICATION</scope>
</reference>
<name>A0A3P8U5P2_AMPPE</name>
<keyword evidence="2" id="KW-0812">Transmembrane</keyword>
<keyword evidence="3" id="KW-0472">Membrane</keyword>
<dbReference type="Ensembl" id="ENSAPET00000031436.1">
    <property type="protein sequence ID" value="ENSAPEP00000030617.1"/>
    <property type="gene ID" value="ENSAPEG00000021773.1"/>
</dbReference>
<dbReference type="Pfam" id="PF07686">
    <property type="entry name" value="V-set"/>
    <property type="match status" value="1"/>
</dbReference>
<dbReference type="PANTHER" id="PTHR11860:SF49">
    <property type="entry name" value="HIGH AFFINITY IMMUNOGLOBULIN ALPHA AND IMMUNOGLOBULIN MU FC RECEPTOR"/>
    <property type="match status" value="1"/>
</dbReference>
<dbReference type="SUPFAM" id="SSF48726">
    <property type="entry name" value="Immunoglobulin"/>
    <property type="match status" value="1"/>
</dbReference>
<reference evidence="5 6" key="1">
    <citation type="submission" date="2018-03" db="EMBL/GenBank/DDBJ databases">
        <title>Finding Nemo's genes: A chromosome-scale reference assembly of the genome of the orange clownfish Amphiprion percula.</title>
        <authorList>
            <person name="Lehmann R."/>
        </authorList>
    </citation>
    <scope>NUCLEOTIDE SEQUENCE</scope>
</reference>
<sequence>MSEINQIKLKINKRTSTLQENINYQRDKPFPTVYPLPVPLLCSCSSSPVQVYRTTEGGEITVRCSLPVQQRNRKFLCRDDCKNFLFDTNDPRASSGRYSIEFWDQSYFNVTIGQLSGADSGTYRCGVGREREENICRQFEIVVTGGESKTAALQSLHRNSYLQAFQ</sequence>
<evidence type="ECO:0000256" key="2">
    <source>
        <dbReference type="ARBA" id="ARBA00022692"/>
    </source>
</evidence>